<feature type="domain" description="N-acetyltransferase" evidence="12">
    <location>
        <begin position="50"/>
        <end position="192"/>
    </location>
</feature>
<dbReference type="GO" id="GO:0010485">
    <property type="term" value="F:histone H4 acetyltransferase activity"/>
    <property type="evidence" value="ECO:0007669"/>
    <property type="project" value="InterPro"/>
</dbReference>
<evidence type="ECO:0000256" key="8">
    <source>
        <dbReference type="ARBA" id="ARBA00023242"/>
    </source>
</evidence>
<accession>A0A813S5W3</accession>
<evidence type="ECO:0000256" key="11">
    <source>
        <dbReference type="ARBA" id="ARBA00049524"/>
    </source>
</evidence>
<dbReference type="AlphaFoldDB" id="A0A813S5W3"/>
<name>A0A813S5W3_9BILA</name>
<dbReference type="PANTHER" id="PTHR20531">
    <property type="entry name" value="N-ALPHA-ACETYLTRANSFERASE 40"/>
    <property type="match status" value="1"/>
</dbReference>
<evidence type="ECO:0000313" key="15">
    <source>
        <dbReference type="Proteomes" id="UP000663864"/>
    </source>
</evidence>
<gene>
    <name evidence="14" type="ORF">JBS370_LOCUS12139</name>
    <name evidence="13" type="ORF">ZHD862_LOCUS1941</name>
</gene>
<dbReference type="GO" id="GO:1990189">
    <property type="term" value="F:protein N-terminal-serine acetyltransferase activity"/>
    <property type="evidence" value="ECO:0007669"/>
    <property type="project" value="UniProtKB-EC"/>
</dbReference>
<keyword evidence="7" id="KW-0808">Transferase</keyword>
<sequence>MKKSRKLVEHAKNLSSSDLYNFILHSNKYIPNNYQIKIYHARELSNEYQKQIIELFEMNMKILYEQSNDGYNFDEKQNELFSNQSRYLLILSSNNLLLAFAHFRFDIDYGSRVLYLYELQVNKNYQGQGLGQWIVEQMKLFCQKTQMLKIILTAYKINKKAIDFYMKKCQFEIDITDPSDEHVDYIILSFTL</sequence>
<comment type="catalytic activity">
    <reaction evidence="11">
        <text>N-terminal L-seryl-[histone H4] + acetyl-CoA = N-terminal N(alpha)-acetyl-L-seryl-[histone H4] + CoA + H(+)</text>
        <dbReference type="Rhea" id="RHEA:50596"/>
        <dbReference type="Rhea" id="RHEA-COMP:12740"/>
        <dbReference type="Rhea" id="RHEA-COMP:12743"/>
        <dbReference type="ChEBI" id="CHEBI:15378"/>
        <dbReference type="ChEBI" id="CHEBI:57287"/>
        <dbReference type="ChEBI" id="CHEBI:57288"/>
        <dbReference type="ChEBI" id="CHEBI:64738"/>
        <dbReference type="ChEBI" id="CHEBI:83690"/>
        <dbReference type="EC" id="2.3.1.257"/>
    </reaction>
</comment>
<evidence type="ECO:0000313" key="14">
    <source>
        <dbReference type="EMBL" id="CAF3743406.1"/>
    </source>
</evidence>
<comment type="similarity">
    <text evidence="3">Belongs to the acetyltransferase family. NAA40 subfamily.</text>
</comment>
<evidence type="ECO:0000256" key="7">
    <source>
        <dbReference type="ARBA" id="ARBA00022679"/>
    </source>
</evidence>
<dbReference type="InterPro" id="IPR016181">
    <property type="entry name" value="Acyl_CoA_acyltransferase"/>
</dbReference>
<reference evidence="13" key="1">
    <citation type="submission" date="2021-02" db="EMBL/GenBank/DDBJ databases">
        <authorList>
            <person name="Nowell W R."/>
        </authorList>
    </citation>
    <scope>NUCLEOTIDE SEQUENCE</scope>
</reference>
<dbReference type="PANTHER" id="PTHR20531:SF1">
    <property type="entry name" value="N-ALPHA-ACETYLTRANSFERASE 40"/>
    <property type="match status" value="1"/>
</dbReference>
<dbReference type="InterPro" id="IPR039949">
    <property type="entry name" value="NAA40"/>
</dbReference>
<keyword evidence="6" id="KW-0963">Cytoplasm</keyword>
<comment type="catalytic activity">
    <reaction evidence="10">
        <text>N-terminal L-seryl-[histone H2A] + acetyl-CoA = N-terminal N(alpha)-acetyl-L-seryl-[histone H2A] + CoA + H(+)</text>
        <dbReference type="Rhea" id="RHEA:50600"/>
        <dbReference type="Rhea" id="RHEA-COMP:12742"/>
        <dbReference type="Rhea" id="RHEA-COMP:12744"/>
        <dbReference type="ChEBI" id="CHEBI:15378"/>
        <dbReference type="ChEBI" id="CHEBI:57287"/>
        <dbReference type="ChEBI" id="CHEBI:57288"/>
        <dbReference type="ChEBI" id="CHEBI:64738"/>
        <dbReference type="ChEBI" id="CHEBI:83690"/>
        <dbReference type="EC" id="2.3.1.257"/>
    </reaction>
</comment>
<dbReference type="Gene3D" id="3.40.630.30">
    <property type="match status" value="1"/>
</dbReference>
<comment type="caution">
    <text evidence="13">The sequence shown here is derived from an EMBL/GenBank/DDBJ whole genome shotgun (WGS) entry which is preliminary data.</text>
</comment>
<dbReference type="EMBL" id="CAJNOT010000036">
    <property type="protein sequence ID" value="CAF0791660.1"/>
    <property type="molecule type" value="Genomic_DNA"/>
</dbReference>
<evidence type="ECO:0000259" key="12">
    <source>
        <dbReference type="PROSITE" id="PS51186"/>
    </source>
</evidence>
<dbReference type="CDD" id="cd04301">
    <property type="entry name" value="NAT_SF"/>
    <property type="match status" value="1"/>
</dbReference>
<evidence type="ECO:0000256" key="6">
    <source>
        <dbReference type="ARBA" id="ARBA00022490"/>
    </source>
</evidence>
<dbReference type="GO" id="GO:0005634">
    <property type="term" value="C:nucleus"/>
    <property type="evidence" value="ECO:0007669"/>
    <property type="project" value="UniProtKB-SubCell"/>
</dbReference>
<evidence type="ECO:0000256" key="4">
    <source>
        <dbReference type="ARBA" id="ARBA00012950"/>
    </source>
</evidence>
<keyword evidence="9" id="KW-0012">Acyltransferase</keyword>
<dbReference type="InterPro" id="IPR000182">
    <property type="entry name" value="GNAT_dom"/>
</dbReference>
<dbReference type="SUPFAM" id="SSF55729">
    <property type="entry name" value="Acyl-CoA N-acyltransferases (Nat)"/>
    <property type="match status" value="1"/>
</dbReference>
<evidence type="ECO:0000256" key="2">
    <source>
        <dbReference type="ARBA" id="ARBA00004496"/>
    </source>
</evidence>
<organism evidence="13 15">
    <name type="scientific">Rotaria sordida</name>
    <dbReference type="NCBI Taxonomy" id="392033"/>
    <lineage>
        <taxon>Eukaryota</taxon>
        <taxon>Metazoa</taxon>
        <taxon>Spiralia</taxon>
        <taxon>Gnathifera</taxon>
        <taxon>Rotifera</taxon>
        <taxon>Eurotatoria</taxon>
        <taxon>Bdelloidea</taxon>
        <taxon>Philodinida</taxon>
        <taxon>Philodinidae</taxon>
        <taxon>Rotaria</taxon>
    </lineage>
</organism>
<proteinExistence type="inferred from homology"/>
<dbReference type="GO" id="GO:0005737">
    <property type="term" value="C:cytoplasm"/>
    <property type="evidence" value="ECO:0007669"/>
    <property type="project" value="UniProtKB-SubCell"/>
</dbReference>
<dbReference type="PROSITE" id="PS51186">
    <property type="entry name" value="GNAT"/>
    <property type="match status" value="1"/>
</dbReference>
<dbReference type="Proteomes" id="UP000663864">
    <property type="component" value="Unassembled WGS sequence"/>
</dbReference>
<evidence type="ECO:0000256" key="10">
    <source>
        <dbReference type="ARBA" id="ARBA00047821"/>
    </source>
</evidence>
<dbReference type="Pfam" id="PF00583">
    <property type="entry name" value="Acetyltransf_1"/>
    <property type="match status" value="1"/>
</dbReference>
<protein>
    <recommendedName>
        <fullName evidence="5">N-alpha-acetyltransferase 40</fullName>
        <ecNumber evidence="4">2.3.1.257</ecNumber>
    </recommendedName>
</protein>
<comment type="subcellular location">
    <subcellularLocation>
        <location evidence="2">Cytoplasm</location>
    </subcellularLocation>
    <subcellularLocation>
        <location evidence="1">Nucleus</location>
    </subcellularLocation>
</comment>
<evidence type="ECO:0000313" key="13">
    <source>
        <dbReference type="EMBL" id="CAF0791660.1"/>
    </source>
</evidence>
<dbReference type="GO" id="GO:0043998">
    <property type="term" value="F:histone H2A acetyltransferase activity"/>
    <property type="evidence" value="ECO:0007669"/>
    <property type="project" value="InterPro"/>
</dbReference>
<evidence type="ECO:0000256" key="1">
    <source>
        <dbReference type="ARBA" id="ARBA00004123"/>
    </source>
</evidence>
<evidence type="ECO:0000256" key="5">
    <source>
        <dbReference type="ARBA" id="ARBA00015043"/>
    </source>
</evidence>
<evidence type="ECO:0000256" key="9">
    <source>
        <dbReference type="ARBA" id="ARBA00023315"/>
    </source>
</evidence>
<evidence type="ECO:0000256" key="3">
    <source>
        <dbReference type="ARBA" id="ARBA00008870"/>
    </source>
</evidence>
<keyword evidence="8" id="KW-0539">Nucleus</keyword>
<dbReference type="EC" id="2.3.1.257" evidence="4"/>
<dbReference type="Proteomes" id="UP000663836">
    <property type="component" value="Unassembled WGS sequence"/>
</dbReference>
<dbReference type="EMBL" id="CAJOBD010000976">
    <property type="protein sequence ID" value="CAF3743406.1"/>
    <property type="molecule type" value="Genomic_DNA"/>
</dbReference>